<sequence length="235" mass="25377">MLTAAGTVALTCGSTMTEKDLIKLPQMINAAILRSVKRWVQKTVNVLKKAAPVGTTGALRDSIRGEVAGAFPHYTAKIAATTDSATWTEHGTKPHGINPRVKRGLRWTSGKGSVSVFPHSIRRRGRRLFTGRWVVMGAQTVKGAGSRFKRSHTSAGWRSSGRSGGKYYQSAGRSGGAYGTGRSLVTNRWVTGVRQFAVWHPGTTAMHWFLPRIQAAASGLPGEIRLDVEAVLRAL</sequence>
<evidence type="ECO:0008006" key="3">
    <source>
        <dbReference type="Google" id="ProtNLM"/>
    </source>
</evidence>
<dbReference type="EMBL" id="MT144036">
    <property type="protein sequence ID" value="QJA47230.1"/>
    <property type="molecule type" value="Genomic_DNA"/>
</dbReference>
<name>A0A6H1ZJ57_9ZZZZ</name>
<organism evidence="2">
    <name type="scientific">viral metagenome</name>
    <dbReference type="NCBI Taxonomy" id="1070528"/>
    <lineage>
        <taxon>unclassified sequences</taxon>
        <taxon>metagenomes</taxon>
        <taxon>organismal metagenomes</taxon>
    </lineage>
</organism>
<feature type="region of interest" description="Disordered" evidence="1">
    <location>
        <begin position="145"/>
        <end position="176"/>
    </location>
</feature>
<evidence type="ECO:0000256" key="1">
    <source>
        <dbReference type="SAM" id="MobiDB-lite"/>
    </source>
</evidence>
<dbReference type="AlphaFoldDB" id="A0A6H1ZJ57"/>
<reference evidence="2" key="1">
    <citation type="submission" date="2020-03" db="EMBL/GenBank/DDBJ databases">
        <title>The deep terrestrial virosphere.</title>
        <authorList>
            <person name="Holmfeldt K."/>
            <person name="Nilsson E."/>
            <person name="Simone D."/>
            <person name="Lopez-Fernandez M."/>
            <person name="Wu X."/>
            <person name="de Brujin I."/>
            <person name="Lundin D."/>
            <person name="Andersson A."/>
            <person name="Bertilsson S."/>
            <person name="Dopson M."/>
        </authorList>
    </citation>
    <scope>NUCLEOTIDE SEQUENCE</scope>
    <source>
        <strain evidence="2">TM448A00624</strain>
    </source>
</reference>
<gene>
    <name evidence="2" type="ORF">TM448A00624_0009</name>
</gene>
<protein>
    <recommendedName>
        <fullName evidence="3">Tail protein</fullName>
    </recommendedName>
</protein>
<proteinExistence type="predicted"/>
<evidence type="ECO:0000313" key="2">
    <source>
        <dbReference type="EMBL" id="QJA47230.1"/>
    </source>
</evidence>
<accession>A0A6H1ZJ57</accession>